<evidence type="ECO:0000256" key="2">
    <source>
        <dbReference type="ARBA" id="ARBA00022448"/>
    </source>
</evidence>
<keyword evidence="4 7" id="KW-0812">Transmembrane</keyword>
<accession>A0A7V2ZJH0</accession>
<evidence type="ECO:0000259" key="8">
    <source>
        <dbReference type="Pfam" id="PF00528"/>
    </source>
</evidence>
<feature type="transmembrane region" description="Helical" evidence="7">
    <location>
        <begin position="49"/>
        <end position="71"/>
    </location>
</feature>
<keyword evidence="3" id="KW-1003">Cell membrane</keyword>
<keyword evidence="2" id="KW-0813">Transport</keyword>
<dbReference type="PANTHER" id="PTHR30151">
    <property type="entry name" value="ALKANE SULFONATE ABC TRANSPORTER-RELATED, MEMBRANE SUBUNIT"/>
    <property type="match status" value="1"/>
</dbReference>
<keyword evidence="5 7" id="KW-1133">Transmembrane helix</keyword>
<dbReference type="InterPro" id="IPR000515">
    <property type="entry name" value="MetI-like"/>
</dbReference>
<protein>
    <submittedName>
        <fullName evidence="9">ABC transporter permease subunit</fullName>
    </submittedName>
</protein>
<comment type="subcellular location">
    <subcellularLocation>
        <location evidence="1">Cell membrane</location>
        <topology evidence="1">Multi-pass membrane protein</topology>
    </subcellularLocation>
</comment>
<dbReference type="InterPro" id="IPR035906">
    <property type="entry name" value="MetI-like_sf"/>
</dbReference>
<feature type="domain" description="ABC transmembrane type-1" evidence="8">
    <location>
        <begin position="86"/>
        <end position="242"/>
    </location>
</feature>
<gene>
    <name evidence="9" type="ORF">ENS31_06190</name>
</gene>
<dbReference type="GO" id="GO:0055085">
    <property type="term" value="P:transmembrane transport"/>
    <property type="evidence" value="ECO:0007669"/>
    <property type="project" value="InterPro"/>
</dbReference>
<keyword evidence="6 7" id="KW-0472">Membrane</keyword>
<dbReference type="EMBL" id="DSUJ01000008">
    <property type="protein sequence ID" value="HFI91109.1"/>
    <property type="molecule type" value="Genomic_DNA"/>
</dbReference>
<comment type="caution">
    <text evidence="9">The sequence shown here is derived from an EMBL/GenBank/DDBJ whole genome shotgun (WGS) entry which is preliminary data.</text>
</comment>
<evidence type="ECO:0000256" key="7">
    <source>
        <dbReference type="SAM" id="Phobius"/>
    </source>
</evidence>
<feature type="transmembrane region" description="Helical" evidence="7">
    <location>
        <begin position="151"/>
        <end position="170"/>
    </location>
</feature>
<evidence type="ECO:0000256" key="3">
    <source>
        <dbReference type="ARBA" id="ARBA00022475"/>
    </source>
</evidence>
<reference evidence="9" key="1">
    <citation type="journal article" date="2020" name="mSystems">
        <title>Genome- and Community-Level Interaction Insights into Carbon Utilization and Element Cycling Functions of Hydrothermarchaeota in Hydrothermal Sediment.</title>
        <authorList>
            <person name="Zhou Z."/>
            <person name="Liu Y."/>
            <person name="Xu W."/>
            <person name="Pan J."/>
            <person name="Luo Z.H."/>
            <person name="Li M."/>
        </authorList>
    </citation>
    <scope>NUCLEOTIDE SEQUENCE [LARGE SCALE GENOMIC DNA]</scope>
    <source>
        <strain evidence="9">SpSt-479</strain>
    </source>
</reference>
<evidence type="ECO:0000256" key="4">
    <source>
        <dbReference type="ARBA" id="ARBA00022692"/>
    </source>
</evidence>
<dbReference type="GO" id="GO:0005886">
    <property type="term" value="C:plasma membrane"/>
    <property type="evidence" value="ECO:0007669"/>
    <property type="project" value="UniProtKB-SubCell"/>
</dbReference>
<proteinExistence type="predicted"/>
<evidence type="ECO:0000256" key="5">
    <source>
        <dbReference type="ARBA" id="ARBA00022989"/>
    </source>
</evidence>
<dbReference type="AlphaFoldDB" id="A0A7V2ZJH0"/>
<dbReference type="PANTHER" id="PTHR30151:SF0">
    <property type="entry name" value="ABC TRANSPORTER PERMEASE PROTEIN MJ0413-RELATED"/>
    <property type="match status" value="1"/>
</dbReference>
<evidence type="ECO:0000256" key="6">
    <source>
        <dbReference type="ARBA" id="ARBA00023136"/>
    </source>
</evidence>
<evidence type="ECO:0000313" key="9">
    <source>
        <dbReference type="EMBL" id="HFI91109.1"/>
    </source>
</evidence>
<feature type="transmembrane region" description="Helical" evidence="7">
    <location>
        <begin position="217"/>
        <end position="238"/>
    </location>
</feature>
<evidence type="ECO:0000256" key="1">
    <source>
        <dbReference type="ARBA" id="ARBA00004651"/>
    </source>
</evidence>
<organism evidence="9">
    <name type="scientific">Ignavibacterium album</name>
    <dbReference type="NCBI Taxonomy" id="591197"/>
    <lineage>
        <taxon>Bacteria</taxon>
        <taxon>Pseudomonadati</taxon>
        <taxon>Ignavibacteriota</taxon>
        <taxon>Ignavibacteria</taxon>
        <taxon>Ignavibacteriales</taxon>
        <taxon>Ignavibacteriaceae</taxon>
        <taxon>Ignavibacterium</taxon>
    </lineage>
</organism>
<dbReference type="SUPFAM" id="SSF161098">
    <property type="entry name" value="MetI-like"/>
    <property type="match status" value="1"/>
</dbReference>
<name>A0A7V2ZJH0_9BACT</name>
<dbReference type="Pfam" id="PF00528">
    <property type="entry name" value="BPD_transp_1"/>
    <property type="match status" value="1"/>
</dbReference>
<feature type="transmembrane region" description="Helical" evidence="7">
    <location>
        <begin position="92"/>
        <end position="115"/>
    </location>
</feature>
<feature type="transmembrane region" description="Helical" evidence="7">
    <location>
        <begin position="121"/>
        <end position="139"/>
    </location>
</feature>
<sequence>MNSLMVKIIFFVFLLYLILFEFLFPTNRFFPSFSVVWFSINELIEKYNFLSRFVSTFAAVYLTFFISYVIVRMSFNFVISKNSVNSKYISSYMDIVLSFFANLPFVLIIFLILLWFPDFIFNKYLISLLILLSINFSYLREIKVSDNSDYFLFYKSLGLSDSFIFYRIIFKLKEPEFFLLQLKNHSFIWSVVIISEFIQQNEGIGYIFFNAHRYNDISLMFSLFLFIATIVFVINFLLKIFFHKVYFWS</sequence>